<proteinExistence type="inferred from homology"/>
<evidence type="ECO:0000256" key="10">
    <source>
        <dbReference type="ARBA" id="ARBA00030781"/>
    </source>
</evidence>
<keyword evidence="5" id="KW-0501">Molybdenum cofactor biosynthesis</keyword>
<dbReference type="InterPro" id="IPR036563">
    <property type="entry name" value="MoaE_sf"/>
</dbReference>
<comment type="subunit">
    <text evidence="7">Heterotetramer of 2 MoaD subunits and 2 MoaE subunits. Also stable as homodimer. The enzyme changes between these two forms during catalysis.</text>
</comment>
<evidence type="ECO:0000256" key="13">
    <source>
        <dbReference type="SAM" id="MobiDB-lite"/>
    </source>
</evidence>
<keyword evidence="15" id="KW-1185">Reference proteome</keyword>
<name>A0A1N7K2A7_9PROT</name>
<evidence type="ECO:0000256" key="2">
    <source>
        <dbReference type="ARBA" id="ARBA00005426"/>
    </source>
</evidence>
<dbReference type="InterPro" id="IPR003448">
    <property type="entry name" value="Mopterin_biosynth_MoaE"/>
</dbReference>
<dbReference type="PANTHER" id="PTHR23404">
    <property type="entry name" value="MOLYBDOPTERIN SYNTHASE RELATED"/>
    <property type="match status" value="1"/>
</dbReference>
<evidence type="ECO:0000256" key="6">
    <source>
        <dbReference type="ARBA" id="ARBA00025448"/>
    </source>
</evidence>
<evidence type="ECO:0000256" key="4">
    <source>
        <dbReference type="ARBA" id="ARBA00013858"/>
    </source>
</evidence>
<accession>A0A1N7K2A7</accession>
<dbReference type="SUPFAM" id="SSF54690">
    <property type="entry name" value="Molybdopterin synthase subunit MoaE"/>
    <property type="match status" value="1"/>
</dbReference>
<dbReference type="GO" id="GO:0030366">
    <property type="term" value="F:molybdopterin synthase activity"/>
    <property type="evidence" value="ECO:0007669"/>
    <property type="project" value="UniProtKB-EC"/>
</dbReference>
<dbReference type="OrthoDB" id="9803224at2"/>
<gene>
    <name evidence="14" type="ORF">SAMN05421779_102574</name>
</gene>
<evidence type="ECO:0000256" key="3">
    <source>
        <dbReference type="ARBA" id="ARBA00011950"/>
    </source>
</evidence>
<evidence type="ECO:0000256" key="9">
    <source>
        <dbReference type="ARBA" id="ARBA00030407"/>
    </source>
</evidence>
<evidence type="ECO:0000256" key="8">
    <source>
        <dbReference type="ARBA" id="ARBA00029745"/>
    </source>
</evidence>
<dbReference type="Gene3D" id="3.90.1170.40">
    <property type="entry name" value="Molybdopterin biosynthesis MoaE subunit"/>
    <property type="match status" value="1"/>
</dbReference>
<comment type="function">
    <text evidence="6">Converts molybdopterin precursor Z into molybdopterin. This requires the incorporation of two sulfur atoms into precursor Z to generate a dithiolene group. The sulfur is provided by MoaD.</text>
</comment>
<evidence type="ECO:0000313" key="15">
    <source>
        <dbReference type="Proteomes" id="UP000185678"/>
    </source>
</evidence>
<dbReference type="UniPathway" id="UPA00344"/>
<dbReference type="Proteomes" id="UP000185678">
    <property type="component" value="Unassembled WGS sequence"/>
</dbReference>
<comment type="similarity">
    <text evidence="2">Belongs to the MoaE family.</text>
</comment>
<evidence type="ECO:0000313" key="14">
    <source>
        <dbReference type="EMBL" id="SIS55713.1"/>
    </source>
</evidence>
<dbReference type="EMBL" id="FTOA01000002">
    <property type="protein sequence ID" value="SIS55713.1"/>
    <property type="molecule type" value="Genomic_DNA"/>
</dbReference>
<reference evidence="14 15" key="1">
    <citation type="submission" date="2017-01" db="EMBL/GenBank/DDBJ databases">
        <authorList>
            <person name="Mah S.A."/>
            <person name="Swanson W.J."/>
            <person name="Moy G.W."/>
            <person name="Vacquier V.D."/>
        </authorList>
    </citation>
    <scope>NUCLEOTIDE SEQUENCE [LARGE SCALE GENOMIC DNA]</scope>
    <source>
        <strain evidence="14 15">DSM 11589</strain>
    </source>
</reference>
<dbReference type="RefSeq" id="WP_076399419.1">
    <property type="nucleotide sequence ID" value="NZ_FTOA01000002.1"/>
</dbReference>
<comment type="catalytic activity">
    <reaction evidence="12">
        <text>2 [molybdopterin-synthase sulfur-carrier protein]-C-terminal-Gly-aminoethanethioate + cyclic pyranopterin phosphate + H2O = molybdopterin + 2 [molybdopterin-synthase sulfur-carrier protein]-C-terminal Gly-Gly + 2 H(+)</text>
        <dbReference type="Rhea" id="RHEA:26333"/>
        <dbReference type="Rhea" id="RHEA-COMP:12202"/>
        <dbReference type="Rhea" id="RHEA-COMP:19907"/>
        <dbReference type="ChEBI" id="CHEBI:15377"/>
        <dbReference type="ChEBI" id="CHEBI:15378"/>
        <dbReference type="ChEBI" id="CHEBI:58698"/>
        <dbReference type="ChEBI" id="CHEBI:59648"/>
        <dbReference type="ChEBI" id="CHEBI:90778"/>
        <dbReference type="ChEBI" id="CHEBI:232372"/>
        <dbReference type="EC" id="2.8.1.12"/>
    </reaction>
</comment>
<dbReference type="STRING" id="80876.SAMN05421779_102574"/>
<evidence type="ECO:0000256" key="7">
    <source>
        <dbReference type="ARBA" id="ARBA00026066"/>
    </source>
</evidence>
<evidence type="ECO:0000256" key="1">
    <source>
        <dbReference type="ARBA" id="ARBA00005046"/>
    </source>
</evidence>
<evidence type="ECO:0000256" key="11">
    <source>
        <dbReference type="ARBA" id="ARBA00032474"/>
    </source>
</evidence>
<protein>
    <recommendedName>
        <fullName evidence="4">Molybdopterin synthase catalytic subunit</fullName>
        <ecNumber evidence="3">2.8.1.12</ecNumber>
    </recommendedName>
    <alternativeName>
        <fullName evidence="10">MPT synthase subunit 2</fullName>
    </alternativeName>
    <alternativeName>
        <fullName evidence="8">Molybdenum cofactor biosynthesis protein E</fullName>
    </alternativeName>
    <alternativeName>
        <fullName evidence="9">Molybdopterin-converting factor large subunit</fullName>
    </alternativeName>
    <alternativeName>
        <fullName evidence="11">Molybdopterin-converting factor subunit 2</fullName>
    </alternativeName>
</protein>
<organism evidence="14 15">
    <name type="scientific">Insolitispirillum peregrinum</name>
    <dbReference type="NCBI Taxonomy" id="80876"/>
    <lineage>
        <taxon>Bacteria</taxon>
        <taxon>Pseudomonadati</taxon>
        <taxon>Pseudomonadota</taxon>
        <taxon>Alphaproteobacteria</taxon>
        <taxon>Rhodospirillales</taxon>
        <taxon>Novispirillaceae</taxon>
        <taxon>Insolitispirillum</taxon>
    </lineage>
</organism>
<feature type="compositionally biased region" description="Basic and acidic residues" evidence="13">
    <location>
        <begin position="137"/>
        <end position="152"/>
    </location>
</feature>
<feature type="region of interest" description="Disordered" evidence="13">
    <location>
        <begin position="133"/>
        <end position="162"/>
    </location>
</feature>
<dbReference type="CDD" id="cd00756">
    <property type="entry name" value="MoaE"/>
    <property type="match status" value="1"/>
</dbReference>
<comment type="pathway">
    <text evidence="1">Cofactor biosynthesis; molybdopterin biosynthesis.</text>
</comment>
<dbReference type="EC" id="2.8.1.12" evidence="3"/>
<dbReference type="Pfam" id="PF02391">
    <property type="entry name" value="MoaE"/>
    <property type="match status" value="1"/>
</dbReference>
<evidence type="ECO:0000256" key="12">
    <source>
        <dbReference type="ARBA" id="ARBA00049878"/>
    </source>
</evidence>
<dbReference type="AlphaFoldDB" id="A0A1N7K2A7"/>
<dbReference type="GO" id="GO:0006777">
    <property type="term" value="P:Mo-molybdopterin cofactor biosynthetic process"/>
    <property type="evidence" value="ECO:0007669"/>
    <property type="project" value="UniProtKB-KW"/>
</dbReference>
<evidence type="ECO:0000256" key="5">
    <source>
        <dbReference type="ARBA" id="ARBA00023150"/>
    </source>
</evidence>
<sequence length="162" mass="17429">MSITPTIKVQSDDFDAGAELAALNATDGQTGAVASFIGLVRGDDGLAALTLEHYPGMTEKQLRAIADQAAARWPLSAITLIHRHGRLPVGAQIVFVATASAHRRAAFEACEFLMDWLKTKAPFWKQEQWADGSSRWVEAKSSDDDAADRWHIPADGGGNGRA</sequence>